<evidence type="ECO:0000313" key="16">
    <source>
        <dbReference type="EMBL" id="GAO46575.1"/>
    </source>
</evidence>
<evidence type="ECO:0000256" key="5">
    <source>
        <dbReference type="ARBA" id="ARBA00022598"/>
    </source>
</evidence>
<accession>A0A0E9NAY8</accession>
<dbReference type="Gene3D" id="3.40.50.800">
    <property type="entry name" value="Anticodon-binding domain"/>
    <property type="match status" value="1"/>
</dbReference>
<dbReference type="PRINTS" id="PR01047">
    <property type="entry name" value="TRNASYNTHTHR"/>
</dbReference>
<evidence type="ECO:0000259" key="14">
    <source>
        <dbReference type="PROSITE" id="PS50862"/>
    </source>
</evidence>
<dbReference type="InterPro" id="IPR018163">
    <property type="entry name" value="Thr/Ala-tRNA-synth_IIc_edit"/>
</dbReference>
<dbReference type="SMART" id="SM00863">
    <property type="entry name" value="tRNA_SAD"/>
    <property type="match status" value="1"/>
</dbReference>
<organism evidence="16 17">
    <name type="scientific">Saitoella complicata (strain BCRC 22490 / CBS 7301 / JCM 7358 / NBRC 10748 / NRRL Y-17804)</name>
    <dbReference type="NCBI Taxonomy" id="698492"/>
    <lineage>
        <taxon>Eukaryota</taxon>
        <taxon>Fungi</taxon>
        <taxon>Dikarya</taxon>
        <taxon>Ascomycota</taxon>
        <taxon>Taphrinomycotina</taxon>
        <taxon>Taphrinomycotina incertae sedis</taxon>
        <taxon>Saitoella</taxon>
    </lineage>
</organism>
<feature type="compositionally biased region" description="Basic and acidic residues" evidence="13">
    <location>
        <begin position="36"/>
        <end position="56"/>
    </location>
</feature>
<dbReference type="PANTHER" id="PTHR11451">
    <property type="entry name" value="THREONINE-TRNA LIGASE"/>
    <property type="match status" value="1"/>
</dbReference>
<dbReference type="PROSITE" id="PS51880">
    <property type="entry name" value="TGS"/>
    <property type="match status" value="1"/>
</dbReference>
<dbReference type="CDD" id="cd00860">
    <property type="entry name" value="ThrRS_anticodon"/>
    <property type="match status" value="1"/>
</dbReference>
<dbReference type="Pfam" id="PF02824">
    <property type="entry name" value="TGS"/>
    <property type="match status" value="1"/>
</dbReference>
<dbReference type="SUPFAM" id="SSF81271">
    <property type="entry name" value="TGS-like"/>
    <property type="match status" value="1"/>
</dbReference>
<reference evidence="16 17" key="1">
    <citation type="journal article" date="2011" name="J. Gen. Appl. Microbiol.">
        <title>Draft genome sequencing of the enigmatic yeast Saitoella complicata.</title>
        <authorList>
            <person name="Nishida H."/>
            <person name="Hamamoto M."/>
            <person name="Sugiyama J."/>
        </authorList>
    </citation>
    <scope>NUCLEOTIDE SEQUENCE [LARGE SCALE GENOMIC DNA]</scope>
    <source>
        <strain evidence="16 17">NRRL Y-17804</strain>
    </source>
</reference>
<dbReference type="Gene3D" id="3.30.980.10">
    <property type="entry name" value="Threonyl-trna Synthetase, Chain A, domain 2"/>
    <property type="match status" value="1"/>
</dbReference>
<reference evidence="16 17" key="3">
    <citation type="journal article" date="2015" name="Genome Announc.">
        <title>Draft Genome Sequence of the Archiascomycetous Yeast Saitoella complicata.</title>
        <authorList>
            <person name="Yamauchi K."/>
            <person name="Kondo S."/>
            <person name="Hamamoto M."/>
            <person name="Takahashi Y."/>
            <person name="Ogura Y."/>
            <person name="Hayashi T."/>
            <person name="Nishida H."/>
        </authorList>
    </citation>
    <scope>NUCLEOTIDE SEQUENCE [LARGE SCALE GENOMIC DNA]</scope>
    <source>
        <strain evidence="16 17">NRRL Y-17804</strain>
    </source>
</reference>
<dbReference type="RefSeq" id="XP_019027567.1">
    <property type="nucleotide sequence ID" value="XM_019170426.1"/>
</dbReference>
<evidence type="ECO:0000256" key="8">
    <source>
        <dbReference type="ARBA" id="ARBA00022917"/>
    </source>
</evidence>
<sequence length="746" mass="85315">MDAVIDKVKEIAIGRDEKKEDAAPAPAAPAANGAPAEKKEKKVKAPKEKKVKEGEAPKYPLEMNPPPEYIPHRIQMFEELKAKYDEECKHQPREPILITLPDGSTKVGTSWETSPMDIAKEISKGLAEKVVIAEVDEVMWDLERPLEKSCNLVLHDFDSPKGKRVFWHSSAHVLGEAAERHYGCHLCIGPPTDEGFFYEMAIEDRAVAQGDYPALESIAQSAIKEKQPFERLIVSKENLLKMFSHNKYKQHIIKDKIPDGTSTTVYRCGPLIDLCVGPHVPHTGRIKSFAVMKNSSSYFLGNAENDSLQRIYGISFPDNKAMKEYKVFLAEAAKRDHRKIGKEQELFFFHELSPGSCFFLPHGARIYNTLQNLMKVEYQKRGFQEVMTPNMYNVKLWEQSGHWQNYQENMFSFDVEKERFGLKPMNCPGHCLMFKLRDRSYRELPLRLADFGVIHRNEFSGSLTGLTRVRRFQQDDAHIFCTVDQIGQEITACFDFLKCVYGIFGFTFKLELSTRPEKYLGDIETWNAAEKKLEDALNAWGGPWELNPADGAFYGPKIDITISDALKRQHQCATIQLDFQLPQRFELEYHTGAEVKENDAEKSQFARPVMIHRAILGSLERMIAILTEHYAGRWPFWLSPRQVAIIPVSKSFDAYAQEVHDKLHAHSFFAETDLSGDTLQKKVRNAQLAQYNFIFIVGAEEAEQRSVNVRNRDDQNKQSRGETIGLDAAIEKLLSLREEKRLVNEM</sequence>
<feature type="domain" description="TGS" evidence="15">
    <location>
        <begin position="94"/>
        <end position="156"/>
    </location>
</feature>
<dbReference type="InterPro" id="IPR033728">
    <property type="entry name" value="ThrRS_core"/>
</dbReference>
<protein>
    <recommendedName>
        <fullName evidence="12">Threonine--tRNA ligase, cytoplasmic</fullName>
        <ecNumber evidence="3">6.1.1.3</ecNumber>
    </recommendedName>
    <alternativeName>
        <fullName evidence="10">Threonyl-tRNA synthetase</fullName>
    </alternativeName>
</protein>
<evidence type="ECO:0000313" key="17">
    <source>
        <dbReference type="Proteomes" id="UP000033140"/>
    </source>
</evidence>
<feature type="domain" description="Aminoacyl-transfer RNA synthetases class-II family profile" evidence="14">
    <location>
        <begin position="361"/>
        <end position="635"/>
    </location>
</feature>
<dbReference type="Gene3D" id="3.10.20.30">
    <property type="match status" value="1"/>
</dbReference>
<feature type="compositionally biased region" description="Low complexity" evidence="13">
    <location>
        <begin position="23"/>
        <end position="35"/>
    </location>
</feature>
<dbReference type="HAMAP" id="MF_00184">
    <property type="entry name" value="Thr_tRNA_synth"/>
    <property type="match status" value="1"/>
</dbReference>
<dbReference type="FunFam" id="3.30.930.10:FF:000009">
    <property type="entry name" value="Threonine--tRNA ligase 2, cytoplasmic"/>
    <property type="match status" value="1"/>
</dbReference>
<dbReference type="Pfam" id="PF00587">
    <property type="entry name" value="tRNA-synt_2b"/>
    <property type="match status" value="1"/>
</dbReference>
<evidence type="ECO:0000256" key="11">
    <source>
        <dbReference type="ARBA" id="ARBA00049515"/>
    </source>
</evidence>
<dbReference type="GO" id="GO:0005739">
    <property type="term" value="C:mitochondrion"/>
    <property type="evidence" value="ECO:0007669"/>
    <property type="project" value="TreeGrafter"/>
</dbReference>
<keyword evidence="5" id="KW-0436">Ligase</keyword>
<dbReference type="Pfam" id="PF07973">
    <property type="entry name" value="tRNA_SAD"/>
    <property type="match status" value="1"/>
</dbReference>
<dbReference type="InterPro" id="IPR012675">
    <property type="entry name" value="Beta-grasp_dom_sf"/>
</dbReference>
<dbReference type="EC" id="6.1.1.3" evidence="3"/>
<dbReference type="AlphaFoldDB" id="A0A0E9NAY8"/>
<proteinExistence type="inferred from homology"/>
<dbReference type="FunFam" id="3.40.50.800:FF:000003">
    <property type="entry name" value="Threonine--tRNA ligase 2, cytoplasmic"/>
    <property type="match status" value="1"/>
</dbReference>
<dbReference type="SUPFAM" id="SSF52954">
    <property type="entry name" value="Class II aaRS ABD-related"/>
    <property type="match status" value="1"/>
</dbReference>
<keyword evidence="4" id="KW-0963">Cytoplasm</keyword>
<dbReference type="InterPro" id="IPR004095">
    <property type="entry name" value="TGS"/>
</dbReference>
<dbReference type="EMBL" id="BACD03000004">
    <property type="protein sequence ID" value="GAO46575.1"/>
    <property type="molecule type" value="Genomic_DNA"/>
</dbReference>
<dbReference type="Gene3D" id="3.30.930.10">
    <property type="entry name" value="Bira Bifunctional Protein, Domain 2"/>
    <property type="match status" value="1"/>
</dbReference>
<dbReference type="PANTHER" id="PTHR11451:SF46">
    <property type="entry name" value="THREONINE--TRNA LIGASE"/>
    <property type="match status" value="1"/>
</dbReference>
<dbReference type="InterPro" id="IPR004154">
    <property type="entry name" value="Anticodon-bd"/>
</dbReference>
<dbReference type="InterPro" id="IPR045864">
    <property type="entry name" value="aa-tRNA-synth_II/BPL/LPL"/>
</dbReference>
<dbReference type="FunFam" id="3.30.980.10:FF:000005">
    <property type="entry name" value="Threonyl-tRNA synthetase, mitochondrial"/>
    <property type="match status" value="1"/>
</dbReference>
<evidence type="ECO:0000256" key="9">
    <source>
        <dbReference type="ARBA" id="ARBA00023146"/>
    </source>
</evidence>
<comment type="subcellular location">
    <subcellularLocation>
        <location evidence="1">Cytoplasm</location>
    </subcellularLocation>
</comment>
<evidence type="ECO:0000256" key="7">
    <source>
        <dbReference type="ARBA" id="ARBA00022840"/>
    </source>
</evidence>
<dbReference type="InterPro" id="IPR002320">
    <property type="entry name" value="Thr-tRNA-ligase_IIa"/>
</dbReference>
<dbReference type="SUPFAM" id="SSF55681">
    <property type="entry name" value="Class II aaRS and biotin synthetases"/>
    <property type="match status" value="1"/>
</dbReference>
<keyword evidence="8" id="KW-0648">Protein biosynthesis</keyword>
<evidence type="ECO:0000256" key="2">
    <source>
        <dbReference type="ARBA" id="ARBA00008226"/>
    </source>
</evidence>
<keyword evidence="6" id="KW-0547">Nucleotide-binding</keyword>
<dbReference type="GO" id="GO:0005524">
    <property type="term" value="F:ATP binding"/>
    <property type="evidence" value="ECO:0007669"/>
    <property type="project" value="UniProtKB-KW"/>
</dbReference>
<evidence type="ECO:0000256" key="6">
    <source>
        <dbReference type="ARBA" id="ARBA00022741"/>
    </source>
</evidence>
<evidence type="ECO:0000256" key="3">
    <source>
        <dbReference type="ARBA" id="ARBA00013163"/>
    </source>
</evidence>
<dbReference type="InterPro" id="IPR002314">
    <property type="entry name" value="aa-tRNA-synt_IIb"/>
</dbReference>
<comment type="similarity">
    <text evidence="2">Belongs to the class-II aminoacyl-tRNA synthetase family.</text>
</comment>
<keyword evidence="17" id="KW-1185">Reference proteome</keyword>
<feature type="compositionally biased region" description="Basic and acidic residues" evidence="13">
    <location>
        <begin position="1"/>
        <end position="22"/>
    </location>
</feature>
<dbReference type="InterPro" id="IPR012676">
    <property type="entry name" value="TGS-like"/>
</dbReference>
<comment type="catalytic activity">
    <reaction evidence="11">
        <text>tRNA(Thr) + L-threonine + ATP = L-threonyl-tRNA(Thr) + AMP + diphosphate + H(+)</text>
        <dbReference type="Rhea" id="RHEA:24624"/>
        <dbReference type="Rhea" id="RHEA-COMP:9670"/>
        <dbReference type="Rhea" id="RHEA-COMP:9704"/>
        <dbReference type="ChEBI" id="CHEBI:15378"/>
        <dbReference type="ChEBI" id="CHEBI:30616"/>
        <dbReference type="ChEBI" id="CHEBI:33019"/>
        <dbReference type="ChEBI" id="CHEBI:57926"/>
        <dbReference type="ChEBI" id="CHEBI:78442"/>
        <dbReference type="ChEBI" id="CHEBI:78534"/>
        <dbReference type="ChEBI" id="CHEBI:456215"/>
        <dbReference type="EC" id="6.1.1.3"/>
    </reaction>
</comment>
<dbReference type="InterPro" id="IPR012947">
    <property type="entry name" value="tRNA_SAD"/>
</dbReference>
<evidence type="ECO:0000256" key="10">
    <source>
        <dbReference type="ARBA" id="ARBA00031900"/>
    </source>
</evidence>
<comment type="caution">
    <text evidence="16">The sequence shown here is derived from an EMBL/GenBank/DDBJ whole genome shotgun (WGS) entry which is preliminary data.</text>
</comment>
<evidence type="ECO:0000256" key="13">
    <source>
        <dbReference type="SAM" id="MobiDB-lite"/>
    </source>
</evidence>
<evidence type="ECO:0000256" key="4">
    <source>
        <dbReference type="ARBA" id="ARBA00022490"/>
    </source>
</evidence>
<dbReference type="OrthoDB" id="5423599at2759"/>
<dbReference type="InterPro" id="IPR047246">
    <property type="entry name" value="ThrRS_anticodon"/>
</dbReference>
<keyword evidence="9" id="KW-0030">Aminoacyl-tRNA synthetase</keyword>
<evidence type="ECO:0000256" key="1">
    <source>
        <dbReference type="ARBA" id="ARBA00004496"/>
    </source>
</evidence>
<dbReference type="PROSITE" id="PS50862">
    <property type="entry name" value="AA_TRNA_LIGASE_II"/>
    <property type="match status" value="1"/>
</dbReference>
<dbReference type="Pfam" id="PF03129">
    <property type="entry name" value="HGTP_anticodon"/>
    <property type="match status" value="1"/>
</dbReference>
<evidence type="ECO:0000256" key="12">
    <source>
        <dbReference type="ARBA" id="ARBA00073157"/>
    </source>
</evidence>
<dbReference type="CDD" id="cd01667">
    <property type="entry name" value="TGS_ThrRS"/>
    <property type="match status" value="1"/>
</dbReference>
<dbReference type="STRING" id="698492.A0A0E9NAY8"/>
<dbReference type="CDD" id="cd00771">
    <property type="entry name" value="ThrRS_core"/>
    <property type="match status" value="1"/>
</dbReference>
<dbReference type="NCBIfam" id="TIGR00418">
    <property type="entry name" value="thrS"/>
    <property type="match status" value="1"/>
</dbReference>
<dbReference type="Proteomes" id="UP000033140">
    <property type="component" value="Unassembled WGS sequence"/>
</dbReference>
<dbReference type="InterPro" id="IPR036621">
    <property type="entry name" value="Anticodon-bd_dom_sf"/>
</dbReference>
<dbReference type="GO" id="GO:0004829">
    <property type="term" value="F:threonine-tRNA ligase activity"/>
    <property type="evidence" value="ECO:0007669"/>
    <property type="project" value="UniProtKB-EC"/>
</dbReference>
<dbReference type="InterPro" id="IPR006195">
    <property type="entry name" value="aa-tRNA-synth_II"/>
</dbReference>
<dbReference type="OMA" id="WYADGMY"/>
<dbReference type="SUPFAM" id="SSF55186">
    <property type="entry name" value="ThrRS/AlaRS common domain"/>
    <property type="match status" value="1"/>
</dbReference>
<keyword evidence="7" id="KW-0067">ATP-binding</keyword>
<feature type="region of interest" description="Disordered" evidence="13">
    <location>
        <begin position="1"/>
        <end position="67"/>
    </location>
</feature>
<name>A0A0E9NAY8_SAICN</name>
<dbReference type="FunFam" id="3.10.20.30:FF:000006">
    <property type="entry name" value="Threonine--tRNA ligase, cytoplasmic"/>
    <property type="match status" value="1"/>
</dbReference>
<reference evidence="16 17" key="2">
    <citation type="journal article" date="2014" name="J. Gen. Appl. Microbiol.">
        <title>The early diverging ascomycetous budding yeast Saitoella complicata has three histone deacetylases belonging to the Clr6, Hos2, and Rpd3 lineages.</title>
        <authorList>
            <person name="Nishida H."/>
            <person name="Matsumoto T."/>
            <person name="Kondo S."/>
            <person name="Hamamoto M."/>
            <person name="Yoshikawa H."/>
        </authorList>
    </citation>
    <scope>NUCLEOTIDE SEQUENCE [LARGE SCALE GENOMIC DNA]</scope>
    <source>
        <strain evidence="16 17">NRRL Y-17804</strain>
    </source>
</reference>
<gene>
    <name evidence="16" type="ORF">G7K_0804-t1</name>
</gene>
<dbReference type="GO" id="GO:0006435">
    <property type="term" value="P:threonyl-tRNA aminoacylation"/>
    <property type="evidence" value="ECO:0007669"/>
    <property type="project" value="InterPro"/>
</dbReference>
<evidence type="ECO:0000259" key="15">
    <source>
        <dbReference type="PROSITE" id="PS51880"/>
    </source>
</evidence>